<evidence type="ECO:0000256" key="5">
    <source>
        <dbReference type="RuleBase" id="RU364019"/>
    </source>
</evidence>
<evidence type="ECO:0000256" key="4">
    <source>
        <dbReference type="ARBA" id="ARBA00023065"/>
    </source>
</evidence>
<dbReference type="NCBIfam" id="TIGR01147">
    <property type="entry name" value="V_ATP_synt_G"/>
    <property type="match status" value="1"/>
</dbReference>
<dbReference type="Proteomes" id="UP000193411">
    <property type="component" value="Unassembled WGS sequence"/>
</dbReference>
<keyword evidence="3 5" id="KW-0375">Hydrogen ion transport</keyword>
<dbReference type="PANTHER" id="PTHR12713">
    <property type="entry name" value="VACUOLAR ATP SYNTHASE SUBUNIT G"/>
    <property type="match status" value="1"/>
</dbReference>
<evidence type="ECO:0000256" key="2">
    <source>
        <dbReference type="ARBA" id="ARBA00022448"/>
    </source>
</evidence>
<dbReference type="Gene3D" id="1.20.5.2950">
    <property type="match status" value="1"/>
</dbReference>
<sequence length="135" mass="14948">MGLTLLNVLGVLYSAAQNSSGIQTLLEAEKEAGKIVQRARQYRVDRLKEARKEAEKEILALKQQKVAEYAKFEKENSGNKDAFAAKIDQETEARLAQTVTDYEKGREAVIAKLVGAVTRVEPKLHQNAVKGKIHG</sequence>
<dbReference type="PANTHER" id="PTHR12713:SF11">
    <property type="entry name" value="V-TYPE PROTON ATPASE SUBUNIT G"/>
    <property type="match status" value="1"/>
</dbReference>
<comment type="similarity">
    <text evidence="1 5">Belongs to the V-ATPase G subunit family.</text>
</comment>
<comment type="function">
    <text evidence="5">Subunit of the V1 complex of vacuolar(H+)-ATPase (V-ATPase), a multisubunit enzyme composed of a peripheral complex (V1) that hydrolyzes ATP and a membrane integral complex (V0) that translocates protons. V-ATPase is responsible for acidifying and maintaining the pH of intracellular compartments and in some cell types, is targeted to the plasma membrane, where it is responsible for acidifying the extracellular environment.</text>
</comment>
<reference evidence="8 9" key="1">
    <citation type="submission" date="2016-07" db="EMBL/GenBank/DDBJ databases">
        <title>Pervasive Adenine N6-methylation of Active Genes in Fungi.</title>
        <authorList>
            <consortium name="DOE Joint Genome Institute"/>
            <person name="Mondo S.J."/>
            <person name="Dannebaum R.O."/>
            <person name="Kuo R.C."/>
            <person name="Labutti K."/>
            <person name="Haridas S."/>
            <person name="Kuo A."/>
            <person name="Salamov A."/>
            <person name="Ahrendt S.R."/>
            <person name="Lipzen A."/>
            <person name="Sullivan W."/>
            <person name="Andreopoulos W.B."/>
            <person name="Clum A."/>
            <person name="Lindquist E."/>
            <person name="Daum C."/>
            <person name="Ramamoorthy G.K."/>
            <person name="Gryganskyi A."/>
            <person name="Culley D."/>
            <person name="Magnuson J.K."/>
            <person name="James T.Y."/>
            <person name="O'Malley M.A."/>
            <person name="Stajich J.E."/>
            <person name="Spatafora J.W."/>
            <person name="Visel A."/>
            <person name="Grigoriev I.V."/>
        </authorList>
    </citation>
    <scope>NUCLEOTIDE SEQUENCE [LARGE SCALE GENOMIC DNA]</scope>
    <source>
        <strain evidence="8 9">PL171</strain>
    </source>
</reference>
<dbReference type="GO" id="GO:0000221">
    <property type="term" value="C:vacuolar proton-transporting V-type ATPase, V1 domain"/>
    <property type="evidence" value="ECO:0007669"/>
    <property type="project" value="TreeGrafter"/>
</dbReference>
<name>A0A1Y2HE61_9FUNG</name>
<evidence type="ECO:0000256" key="7">
    <source>
        <dbReference type="SAM" id="SignalP"/>
    </source>
</evidence>
<evidence type="ECO:0000256" key="6">
    <source>
        <dbReference type="SAM" id="Coils"/>
    </source>
</evidence>
<keyword evidence="7" id="KW-0732">Signal</keyword>
<feature type="chain" id="PRO_5012553586" description="V-type proton ATPase subunit G" evidence="7">
    <location>
        <begin position="22"/>
        <end position="135"/>
    </location>
</feature>
<evidence type="ECO:0000313" key="8">
    <source>
        <dbReference type="EMBL" id="ORZ32856.1"/>
    </source>
</evidence>
<dbReference type="GO" id="GO:0016887">
    <property type="term" value="F:ATP hydrolysis activity"/>
    <property type="evidence" value="ECO:0007669"/>
    <property type="project" value="TreeGrafter"/>
</dbReference>
<comment type="subunit">
    <text evidence="5">V-ATPase is a heteromultimeric enzyme made up of two complexes: the ATP-hydrolytic V1 complex and the proton translocation V0 complex.</text>
</comment>
<comment type="caution">
    <text evidence="8">The sequence shown here is derived from an EMBL/GenBank/DDBJ whole genome shotgun (WGS) entry which is preliminary data.</text>
</comment>
<keyword evidence="2 5" id="KW-0813">Transport</keyword>
<dbReference type="GO" id="GO:0046961">
    <property type="term" value="F:proton-transporting ATPase activity, rotational mechanism"/>
    <property type="evidence" value="ECO:0007669"/>
    <property type="project" value="InterPro"/>
</dbReference>
<evidence type="ECO:0000256" key="3">
    <source>
        <dbReference type="ARBA" id="ARBA00022781"/>
    </source>
</evidence>
<dbReference type="EMBL" id="MCFL01000041">
    <property type="protein sequence ID" value="ORZ32856.1"/>
    <property type="molecule type" value="Genomic_DNA"/>
</dbReference>
<dbReference type="OrthoDB" id="250802at2759"/>
<feature type="signal peptide" evidence="7">
    <location>
        <begin position="1"/>
        <end position="21"/>
    </location>
</feature>
<feature type="coiled-coil region" evidence="6">
    <location>
        <begin position="44"/>
        <end position="71"/>
    </location>
</feature>
<keyword evidence="6" id="KW-0175">Coiled coil</keyword>
<proteinExistence type="inferred from homology"/>
<dbReference type="InterPro" id="IPR005124">
    <property type="entry name" value="V-ATPase_G"/>
</dbReference>
<evidence type="ECO:0000256" key="1">
    <source>
        <dbReference type="ARBA" id="ARBA00010066"/>
    </source>
</evidence>
<dbReference type="Pfam" id="PF03179">
    <property type="entry name" value="V-ATPase_G"/>
    <property type="match status" value="1"/>
</dbReference>
<protein>
    <recommendedName>
        <fullName evidence="5">V-type proton ATPase subunit G</fullName>
    </recommendedName>
</protein>
<evidence type="ECO:0000313" key="9">
    <source>
        <dbReference type="Proteomes" id="UP000193411"/>
    </source>
</evidence>
<dbReference type="STRING" id="765915.A0A1Y2HE61"/>
<dbReference type="FunFam" id="1.20.5.2950:FF:000001">
    <property type="entry name" value="V-type proton ATPase subunit G"/>
    <property type="match status" value="1"/>
</dbReference>
<keyword evidence="9" id="KW-1185">Reference proteome</keyword>
<dbReference type="AlphaFoldDB" id="A0A1Y2HE61"/>
<gene>
    <name evidence="8" type="ORF">BCR44DRAFT_63182</name>
</gene>
<accession>A0A1Y2HE61</accession>
<organism evidence="8 9">
    <name type="scientific">Catenaria anguillulae PL171</name>
    <dbReference type="NCBI Taxonomy" id="765915"/>
    <lineage>
        <taxon>Eukaryota</taxon>
        <taxon>Fungi</taxon>
        <taxon>Fungi incertae sedis</taxon>
        <taxon>Blastocladiomycota</taxon>
        <taxon>Blastocladiomycetes</taxon>
        <taxon>Blastocladiales</taxon>
        <taxon>Catenariaceae</taxon>
        <taxon>Catenaria</taxon>
    </lineage>
</organism>
<keyword evidence="4 5" id="KW-0406">Ion transport</keyword>